<reference evidence="2 3" key="1">
    <citation type="submission" date="2020-05" db="EMBL/GenBank/DDBJ databases">
        <title>Identification and distribution of gene clusters putatively required for synthesis of sphingolipid metabolism inhibitors in phylogenetically diverse species of the filamentous fungus Fusarium.</title>
        <authorList>
            <person name="Kim H.-S."/>
            <person name="Busman M."/>
            <person name="Brown D.W."/>
            <person name="Divon H."/>
            <person name="Uhlig S."/>
            <person name="Proctor R.H."/>
        </authorList>
    </citation>
    <scope>NUCLEOTIDE SEQUENCE [LARGE SCALE GENOMIC DNA]</scope>
    <source>
        <strain evidence="2 3">NRRL 66235</strain>
    </source>
</reference>
<dbReference type="EMBL" id="JAAOAN010000083">
    <property type="protein sequence ID" value="KAF5722631.1"/>
    <property type="molecule type" value="Genomic_DNA"/>
</dbReference>
<dbReference type="PANTHER" id="PTHR24148">
    <property type="entry name" value="ANKYRIN REPEAT DOMAIN-CONTAINING PROTEIN 39 HOMOLOG-RELATED"/>
    <property type="match status" value="1"/>
</dbReference>
<organism evidence="2 3">
    <name type="scientific">Fusarium mundagurra</name>
    <dbReference type="NCBI Taxonomy" id="1567541"/>
    <lineage>
        <taxon>Eukaryota</taxon>
        <taxon>Fungi</taxon>
        <taxon>Dikarya</taxon>
        <taxon>Ascomycota</taxon>
        <taxon>Pezizomycotina</taxon>
        <taxon>Sordariomycetes</taxon>
        <taxon>Hypocreomycetidae</taxon>
        <taxon>Hypocreales</taxon>
        <taxon>Nectriaceae</taxon>
        <taxon>Fusarium</taxon>
        <taxon>Fusarium fujikuroi species complex</taxon>
    </lineage>
</organism>
<protein>
    <submittedName>
        <fullName evidence="2">Heterokaryon incompatibility protein het-6</fullName>
    </submittedName>
</protein>
<dbReference type="InterPro" id="IPR052895">
    <property type="entry name" value="HetReg/Transcr_Mod"/>
</dbReference>
<dbReference type="InterPro" id="IPR010730">
    <property type="entry name" value="HET"/>
</dbReference>
<name>A0A8H5Z3Q9_9HYPO</name>
<proteinExistence type="predicted"/>
<comment type="caution">
    <text evidence="2">The sequence shown here is derived from an EMBL/GenBank/DDBJ whole genome shotgun (WGS) entry which is preliminary data.</text>
</comment>
<dbReference type="Proteomes" id="UP000544331">
    <property type="component" value="Unassembled WGS sequence"/>
</dbReference>
<sequence>MDQQDHSCQTPDFQVLPGSEAFRRTCLSCGWFEGFQASQQKKQVDPWEGWLTAEIQPLSWPHCVRYSESIEATPIQTDRAFSYRPNVQTSFQNEAQRETNPYVYSDLPKGSCIRLLELLPGNRLEILSGRIFEVWWEQEKCPSYSALSYTWADGNGDTSPSNLILLGKERKVLRITRNCDRALRSLRHKTKPKLLWVDSICINQTSASERSHQVGLMKKIYSKATTVHSYVGEAVCGDDSTGTEAMALLNDLQVNGISDILSPCNTSNIYLLNKFFGRPYFARLWIVQELLLAQSVTMHCGEVSLEVTNEVISQMYEQGVKVPSWVRFAGSARSNTGQATLNLRDLLAATSICRVTDLRDKIFGLLGLISNVQASELNPDYELMVREVYIGIAAYLMQQSHCCDLIQHANPYWVKKWFERDPQYCKNDYGIPSWVPLWDTDVPLQTPQGISKHIEKVELDSKRILRAETDFGSCTIRRIDGWSHGKNSECDRAVKYCKMVDSKSGFLRTRIETVLRLDSSIKPLPDVSQELYELEDGEYFTGFWNLKYGLKLAIGSFAWALKCTVPRDDVHLIRVEGCTALFLAHQTSDERKYRLIGSCVAAIVCQTPQSSPAEILKSDDLHHCLPFKPLTVEMINFIAKWRNQFIELARSNLEDREHILSIEDQSCHYVSEDQPEASHPTWRSWIPFSTLETRKVLEDDLELQKQLQNLVDFWHKAHILHTAVRDWTRIAFQLSNRGMRLDREFPGDLNRALADLLASLHALGVAFETITGNRPILLSLDVLQRLLDRLANPEVKRPTEVSISL</sequence>
<evidence type="ECO:0000313" key="2">
    <source>
        <dbReference type="EMBL" id="KAF5722631.1"/>
    </source>
</evidence>
<dbReference type="AlphaFoldDB" id="A0A8H5Z3Q9"/>
<evidence type="ECO:0000313" key="3">
    <source>
        <dbReference type="Proteomes" id="UP000544331"/>
    </source>
</evidence>
<dbReference type="OrthoDB" id="2157530at2759"/>
<dbReference type="PANTHER" id="PTHR24148:SF73">
    <property type="entry name" value="HET DOMAIN PROTEIN (AFU_ORTHOLOGUE AFUA_8G01020)"/>
    <property type="match status" value="1"/>
</dbReference>
<feature type="domain" description="Heterokaryon incompatibility" evidence="1">
    <location>
        <begin position="144"/>
        <end position="289"/>
    </location>
</feature>
<gene>
    <name evidence="2" type="ORF">FMUND_2634</name>
</gene>
<keyword evidence="3" id="KW-1185">Reference proteome</keyword>
<accession>A0A8H5Z3Q9</accession>
<evidence type="ECO:0000259" key="1">
    <source>
        <dbReference type="Pfam" id="PF06985"/>
    </source>
</evidence>
<dbReference type="Pfam" id="PF06985">
    <property type="entry name" value="HET"/>
    <property type="match status" value="1"/>
</dbReference>